<feature type="transmembrane region" description="Helical" evidence="5">
    <location>
        <begin position="80"/>
        <end position="104"/>
    </location>
</feature>
<comment type="caution">
    <text evidence="6">The sequence shown here is derived from an EMBL/GenBank/DDBJ whole genome shotgun (WGS) entry which is preliminary data.</text>
</comment>
<dbReference type="Proteomes" id="UP001530400">
    <property type="component" value="Unassembled WGS sequence"/>
</dbReference>
<keyword evidence="2 5" id="KW-0812">Transmembrane</keyword>
<proteinExistence type="predicted"/>
<comment type="subcellular location">
    <subcellularLocation>
        <location evidence="1">Membrane</location>
        <topology evidence="1">Multi-pass membrane protein</topology>
    </subcellularLocation>
</comment>
<feature type="transmembrane region" description="Helical" evidence="5">
    <location>
        <begin position="43"/>
        <end position="68"/>
    </location>
</feature>
<keyword evidence="3 5" id="KW-1133">Transmembrane helix</keyword>
<evidence type="ECO:0000256" key="1">
    <source>
        <dbReference type="ARBA" id="ARBA00004141"/>
    </source>
</evidence>
<dbReference type="InterPro" id="IPR052786">
    <property type="entry name" value="Spore_wall_assembly"/>
</dbReference>
<evidence type="ECO:0000256" key="5">
    <source>
        <dbReference type="SAM" id="Phobius"/>
    </source>
</evidence>
<evidence type="ECO:0000256" key="4">
    <source>
        <dbReference type="ARBA" id="ARBA00023136"/>
    </source>
</evidence>
<evidence type="ECO:0000313" key="7">
    <source>
        <dbReference type="Proteomes" id="UP001530400"/>
    </source>
</evidence>
<organism evidence="6 7">
    <name type="scientific">Cyclotella atomus</name>
    <dbReference type="NCBI Taxonomy" id="382360"/>
    <lineage>
        <taxon>Eukaryota</taxon>
        <taxon>Sar</taxon>
        <taxon>Stramenopiles</taxon>
        <taxon>Ochrophyta</taxon>
        <taxon>Bacillariophyta</taxon>
        <taxon>Coscinodiscophyceae</taxon>
        <taxon>Thalassiosirophycidae</taxon>
        <taxon>Stephanodiscales</taxon>
        <taxon>Stephanodiscaceae</taxon>
        <taxon>Cyclotella</taxon>
    </lineage>
</organism>
<name>A0ABD3NN44_9STRA</name>
<dbReference type="InterPro" id="IPR059112">
    <property type="entry name" value="CysZ/EI24"/>
</dbReference>
<accession>A0ABD3NN44</accession>
<evidence type="ECO:0000313" key="6">
    <source>
        <dbReference type="EMBL" id="KAL3777430.1"/>
    </source>
</evidence>
<dbReference type="PANTHER" id="PTHR34292:SF2">
    <property type="entry name" value="OUTER SPORE WALL PROTEIN LDS1"/>
    <property type="match status" value="1"/>
</dbReference>
<dbReference type="AlphaFoldDB" id="A0ABD3NN44"/>
<reference evidence="6 7" key="1">
    <citation type="submission" date="2024-10" db="EMBL/GenBank/DDBJ databases">
        <title>Updated reference genomes for cyclostephanoid diatoms.</title>
        <authorList>
            <person name="Roberts W.R."/>
            <person name="Alverson A.J."/>
        </authorList>
    </citation>
    <scope>NUCLEOTIDE SEQUENCE [LARGE SCALE GENOMIC DNA]</scope>
    <source>
        <strain evidence="6 7">AJA010-31</strain>
    </source>
</reference>
<evidence type="ECO:0000256" key="2">
    <source>
        <dbReference type="ARBA" id="ARBA00022692"/>
    </source>
</evidence>
<protein>
    <submittedName>
        <fullName evidence="6">Uncharacterized protein</fullName>
    </submittedName>
</protein>
<evidence type="ECO:0000256" key="3">
    <source>
        <dbReference type="ARBA" id="ARBA00022989"/>
    </source>
</evidence>
<dbReference type="EMBL" id="JALLPJ020001045">
    <property type="protein sequence ID" value="KAL3777430.1"/>
    <property type="molecule type" value="Genomic_DNA"/>
</dbReference>
<keyword evidence="4 5" id="KW-0472">Membrane</keyword>
<dbReference type="Pfam" id="PF07264">
    <property type="entry name" value="EI24"/>
    <property type="match status" value="1"/>
</dbReference>
<keyword evidence="7" id="KW-1185">Reference proteome</keyword>
<sequence>MAVPRPTIASVVSLGGHRYGKDPARYPFWGVQYLATHSSLWTIALKIICISSILSIIILTALMITALKPQAVLINAELPWWAWFIAVLMVFVEAAVATSILMLYSQARAQTKIFEATMRLESRWRDEMVQQSILKDFNLCNKSLWVRIITLPIQIIPFVGGALYSAINATFTGWDYMDRYFDAIQLSVHNQRIEIFGDDGSQIELCDCWADCWSLLHPSTYDINNDYARFGFTCSYMESVPIFGWTVFPLTNAIGSALFACDIEKCGGPACLKSHNGNAAM</sequence>
<dbReference type="PANTHER" id="PTHR34292">
    <property type="entry name" value="OUTER SPORE WALL PROTEIN LDS1"/>
    <property type="match status" value="1"/>
</dbReference>
<gene>
    <name evidence="6" type="ORF">ACHAWO_004714</name>
</gene>